<keyword evidence="1" id="KW-1133">Transmembrane helix</keyword>
<name>A0A0H4KKW0_9BACI</name>
<keyword evidence="1" id="KW-0472">Membrane</keyword>
<dbReference type="RefSeq" id="WP_046217679.1">
    <property type="nucleotide sequence ID" value="NZ_CP011974.1"/>
</dbReference>
<feature type="transmembrane region" description="Helical" evidence="1">
    <location>
        <begin position="104"/>
        <end position="136"/>
    </location>
</feature>
<dbReference type="AlphaFoldDB" id="A0A0H4KKW0"/>
<dbReference type="KEGG" id="beo:BEH_16265"/>
<reference evidence="3" key="2">
    <citation type="submission" date="2015-06" db="EMBL/GenBank/DDBJ databases">
        <title>Genome Sequence of Bacillus endophyticus and Analysis of its Companion Mechanism in the Ketogulonigenium vulgare-Bacillus strain Consortium.</title>
        <authorList>
            <person name="Jia N."/>
            <person name="Du J."/>
            <person name="Ding M.-Z."/>
            <person name="Gao F."/>
            <person name="Yuan Y.-J."/>
        </authorList>
    </citation>
    <scope>NUCLEOTIDE SEQUENCE [LARGE SCALE GENOMIC DNA]</scope>
    <source>
        <strain evidence="3">Hbe603</strain>
    </source>
</reference>
<keyword evidence="3" id="KW-1185">Reference proteome</keyword>
<evidence type="ECO:0000313" key="2">
    <source>
        <dbReference type="EMBL" id="AKO93491.1"/>
    </source>
</evidence>
<accession>A0A0H4KKW0</accession>
<dbReference type="OrthoDB" id="2973293at2"/>
<reference evidence="2 3" key="1">
    <citation type="journal article" date="2015" name="PLoS ONE">
        <title>Genome Sequence of Bacillus endophyticus and Analysis of Its Companion Mechanism in the Ketogulonigenium vulgare-Bacillus Strain Consortium.</title>
        <authorList>
            <person name="Jia N."/>
            <person name="Du J."/>
            <person name="Ding M.Z."/>
            <person name="Gao F."/>
            <person name="Yuan Y.J."/>
        </authorList>
    </citation>
    <scope>NUCLEOTIDE SEQUENCE [LARGE SCALE GENOMIC DNA]</scope>
    <source>
        <strain evidence="2 3">Hbe603</strain>
    </source>
</reference>
<keyword evidence="1" id="KW-0812">Transmembrane</keyword>
<dbReference type="Proteomes" id="UP000036202">
    <property type="component" value="Chromosome"/>
</dbReference>
<dbReference type="PATRIC" id="fig|135735.6.peg.3454"/>
<feature type="transmembrane region" description="Helical" evidence="1">
    <location>
        <begin position="27"/>
        <end position="47"/>
    </location>
</feature>
<evidence type="ECO:0000256" key="1">
    <source>
        <dbReference type="SAM" id="Phobius"/>
    </source>
</evidence>
<protein>
    <submittedName>
        <fullName evidence="2">Uncharacterized protein</fullName>
    </submittedName>
</protein>
<proteinExistence type="predicted"/>
<sequence>MVFAASLYLAAGFSFLIGMKRDVKLKVGGIFTGLFLLFLGGVFLIRYKTGYYGLSEQEWLDKSGVTALGDWVLPFYFIGSFLLLFLIDYRFFYVAFTSKGVSKWGLLCLTSLFSVLYLIGFAICLALVTVSLYPIWQ</sequence>
<gene>
    <name evidence="2" type="ORF">BEH_16265</name>
</gene>
<dbReference type="EMBL" id="CP011974">
    <property type="protein sequence ID" value="AKO93491.1"/>
    <property type="molecule type" value="Genomic_DNA"/>
</dbReference>
<organism evidence="2 3">
    <name type="scientific">Priestia filamentosa</name>
    <dbReference type="NCBI Taxonomy" id="1402861"/>
    <lineage>
        <taxon>Bacteria</taxon>
        <taxon>Bacillati</taxon>
        <taxon>Bacillota</taxon>
        <taxon>Bacilli</taxon>
        <taxon>Bacillales</taxon>
        <taxon>Bacillaceae</taxon>
        <taxon>Priestia</taxon>
    </lineage>
</organism>
<evidence type="ECO:0000313" key="3">
    <source>
        <dbReference type="Proteomes" id="UP000036202"/>
    </source>
</evidence>
<feature type="transmembrane region" description="Helical" evidence="1">
    <location>
        <begin position="71"/>
        <end position="92"/>
    </location>
</feature>